<comment type="similarity">
    <text evidence="1">Belongs to the AHA1 family.</text>
</comment>
<dbReference type="RefSeq" id="WP_231444763.1">
    <property type="nucleotide sequence ID" value="NZ_JAJOMB010000012.1"/>
</dbReference>
<proteinExistence type="inferred from homology"/>
<protein>
    <submittedName>
        <fullName evidence="3">SRPBCC domain-containing protein</fullName>
    </submittedName>
</protein>
<dbReference type="CDD" id="cd08899">
    <property type="entry name" value="SRPBCC_CalC_Aha1-like_6"/>
    <property type="match status" value="1"/>
</dbReference>
<sequence>MTEPQYLNDRERPAVRLERRYDHPVEQVWRAVTEPASLAKWFPSQVEFDLTAGKVVFDPQGDEPFFGIVLEADPPHRLVFTWDTDQLEFTLTPDGEGTVFTLVHLFDDRPGAASFATGWEICLEAMFSENAPAPQGRKKSDRHEELARRFGLDAPDVTRTASGWRLNYERQLSTSADRVWSLWLGASAVSVGSAFGASAGSDSLLGKITTVDAPREFAFEVADGVPGQEGRARFGAGTGQGARLILEVSGSGESELDAAAQVWGADLVEALARATADLANAEANAEVGAAGPNSA</sequence>
<reference evidence="3" key="1">
    <citation type="submission" date="2021-11" db="EMBL/GenBank/DDBJ databases">
        <title>Streptomyces corallinus and Kineosporia corallina sp. nov., two new coral-derived marine actinobacteria.</title>
        <authorList>
            <person name="Buangrab K."/>
            <person name="Sutthacheep M."/>
            <person name="Yeemin T."/>
            <person name="Harunari E."/>
            <person name="Igarashi Y."/>
            <person name="Sripreechasak P."/>
            <person name="Kanchanasin P."/>
            <person name="Tanasupawat S."/>
            <person name="Phongsopitanun W."/>
        </authorList>
    </citation>
    <scope>NUCLEOTIDE SEQUENCE</scope>
    <source>
        <strain evidence="3">JCM 31032</strain>
    </source>
</reference>
<evidence type="ECO:0000259" key="2">
    <source>
        <dbReference type="Pfam" id="PF08327"/>
    </source>
</evidence>
<organism evidence="3 4">
    <name type="scientific">Kineosporia babensis</name>
    <dbReference type="NCBI Taxonomy" id="499548"/>
    <lineage>
        <taxon>Bacteria</taxon>
        <taxon>Bacillati</taxon>
        <taxon>Actinomycetota</taxon>
        <taxon>Actinomycetes</taxon>
        <taxon>Kineosporiales</taxon>
        <taxon>Kineosporiaceae</taxon>
        <taxon>Kineosporia</taxon>
    </lineage>
</organism>
<feature type="domain" description="Activator of Hsp90 ATPase homologue 1/2-like C-terminal" evidence="2">
    <location>
        <begin position="22"/>
        <end position="125"/>
    </location>
</feature>
<dbReference type="Gene3D" id="3.30.530.20">
    <property type="match status" value="2"/>
</dbReference>
<dbReference type="AlphaFoldDB" id="A0A9X1NHR9"/>
<evidence type="ECO:0000313" key="4">
    <source>
        <dbReference type="Proteomes" id="UP001138997"/>
    </source>
</evidence>
<dbReference type="Pfam" id="PF08327">
    <property type="entry name" value="AHSA1"/>
    <property type="match status" value="1"/>
</dbReference>
<dbReference type="InterPro" id="IPR013538">
    <property type="entry name" value="ASHA1/2-like_C"/>
</dbReference>
<keyword evidence="4" id="KW-1185">Reference proteome</keyword>
<dbReference type="SUPFAM" id="SSF55961">
    <property type="entry name" value="Bet v1-like"/>
    <property type="match status" value="2"/>
</dbReference>
<evidence type="ECO:0000313" key="3">
    <source>
        <dbReference type="EMBL" id="MCD5313506.1"/>
    </source>
</evidence>
<accession>A0A9X1NHR9</accession>
<dbReference type="EMBL" id="JAJOMB010000012">
    <property type="protein sequence ID" value="MCD5313506.1"/>
    <property type="molecule type" value="Genomic_DNA"/>
</dbReference>
<dbReference type="Proteomes" id="UP001138997">
    <property type="component" value="Unassembled WGS sequence"/>
</dbReference>
<gene>
    <name evidence="3" type="ORF">LR394_21590</name>
</gene>
<dbReference type="InterPro" id="IPR023393">
    <property type="entry name" value="START-like_dom_sf"/>
</dbReference>
<evidence type="ECO:0000256" key="1">
    <source>
        <dbReference type="ARBA" id="ARBA00006817"/>
    </source>
</evidence>
<name>A0A9X1NHR9_9ACTN</name>
<comment type="caution">
    <text evidence="3">The sequence shown here is derived from an EMBL/GenBank/DDBJ whole genome shotgun (WGS) entry which is preliminary data.</text>
</comment>